<evidence type="ECO:0000313" key="3">
    <source>
        <dbReference type="Proteomes" id="UP000268313"/>
    </source>
</evidence>
<proteinExistence type="predicted"/>
<dbReference type="InterPro" id="IPR042095">
    <property type="entry name" value="SUMF_sf"/>
</dbReference>
<reference evidence="3" key="1">
    <citation type="submission" date="2018-09" db="EMBL/GenBank/DDBJ databases">
        <authorList>
            <person name="Livingstone P.G."/>
            <person name="Whitworth D.E."/>
        </authorList>
    </citation>
    <scope>NUCLEOTIDE SEQUENCE [LARGE SCALE GENOMIC DNA]</scope>
    <source>
        <strain evidence="3">CA043D</strain>
    </source>
</reference>
<dbReference type="PANTHER" id="PTHR23150">
    <property type="entry name" value="SULFATASE MODIFYING FACTOR 1, 2"/>
    <property type="match status" value="1"/>
</dbReference>
<dbReference type="GO" id="GO:0120147">
    <property type="term" value="F:formylglycine-generating oxidase activity"/>
    <property type="evidence" value="ECO:0007669"/>
    <property type="project" value="TreeGrafter"/>
</dbReference>
<gene>
    <name evidence="2" type="ORF">D7X32_02180</name>
</gene>
<dbReference type="InterPro" id="IPR016187">
    <property type="entry name" value="CTDL_fold"/>
</dbReference>
<dbReference type="PANTHER" id="PTHR23150:SF19">
    <property type="entry name" value="FORMYLGLYCINE-GENERATING ENZYME"/>
    <property type="match status" value="1"/>
</dbReference>
<comment type="caution">
    <text evidence="2">The sequence shown here is derived from an EMBL/GenBank/DDBJ whole genome shotgun (WGS) entry which is preliminary data.</text>
</comment>
<dbReference type="Proteomes" id="UP000268313">
    <property type="component" value="Unassembled WGS sequence"/>
</dbReference>
<evidence type="ECO:0000313" key="2">
    <source>
        <dbReference type="EMBL" id="RKH07397.1"/>
    </source>
</evidence>
<keyword evidence="3" id="KW-1185">Reference proteome</keyword>
<sequence>MATSIAATRALRGVRRAMAVGGTCHGLLFVVLALSGCAGAPASPDAKGGALDAPDMARIVGGSFQMGSEDGPPDARPVHPEAVQAFQLDRTEVTVAAYARCVREGRCGEPAANAAAGFQQFCNWKHPEGRETHPINCVTWLDADAYCRAIGKRLPTEAEWEYAARRPDGRTYPWGEAAPDARRANACGEGCVQNGKAKGFDGWKAAPFPDDAYPETAPVGSFPEGQSADGVMDLAGNVWEWTASGYAATYDGVKDEGLRVNRGGGGRDDVSTFRAATRSKNRPETRTGGIGFRCAR</sequence>
<dbReference type="InterPro" id="IPR005532">
    <property type="entry name" value="SUMF_dom"/>
</dbReference>
<dbReference type="EMBL" id="RAWE01000004">
    <property type="protein sequence ID" value="RKH07397.1"/>
    <property type="molecule type" value="Genomic_DNA"/>
</dbReference>
<dbReference type="AlphaFoldDB" id="A0A3A8KJ66"/>
<evidence type="ECO:0000259" key="1">
    <source>
        <dbReference type="Pfam" id="PF03781"/>
    </source>
</evidence>
<feature type="domain" description="Sulfatase-modifying factor enzyme-like" evidence="1">
    <location>
        <begin position="53"/>
        <end position="296"/>
    </location>
</feature>
<dbReference type="Pfam" id="PF03781">
    <property type="entry name" value="FGE-sulfatase"/>
    <property type="match status" value="1"/>
</dbReference>
<organism evidence="2 3">
    <name type="scientific">Corallococcus carmarthensis</name>
    <dbReference type="NCBI Taxonomy" id="2316728"/>
    <lineage>
        <taxon>Bacteria</taxon>
        <taxon>Pseudomonadati</taxon>
        <taxon>Myxococcota</taxon>
        <taxon>Myxococcia</taxon>
        <taxon>Myxococcales</taxon>
        <taxon>Cystobacterineae</taxon>
        <taxon>Myxococcaceae</taxon>
        <taxon>Corallococcus</taxon>
    </lineage>
</organism>
<protein>
    <recommendedName>
        <fullName evidence="1">Sulfatase-modifying factor enzyme-like domain-containing protein</fullName>
    </recommendedName>
</protein>
<dbReference type="Gene3D" id="3.90.1580.10">
    <property type="entry name" value="paralog of FGE (formylglycine-generating enzyme)"/>
    <property type="match status" value="1"/>
</dbReference>
<dbReference type="InterPro" id="IPR051043">
    <property type="entry name" value="Sulfatase_Mod_Factor_Kinase"/>
</dbReference>
<name>A0A3A8KJ66_9BACT</name>
<accession>A0A3A8KJ66</accession>
<dbReference type="SUPFAM" id="SSF56436">
    <property type="entry name" value="C-type lectin-like"/>
    <property type="match status" value="1"/>
</dbReference>